<dbReference type="PANTHER" id="PTHR30221:SF1">
    <property type="entry name" value="SMALL-CONDUCTANCE MECHANOSENSITIVE CHANNEL"/>
    <property type="match status" value="1"/>
</dbReference>
<dbReference type="PROSITE" id="PS50914">
    <property type="entry name" value="BON"/>
    <property type="match status" value="1"/>
</dbReference>
<feature type="transmembrane region" description="Helical" evidence="6">
    <location>
        <begin position="166"/>
        <end position="184"/>
    </location>
</feature>
<protein>
    <recommendedName>
        <fullName evidence="6">Small-conductance mechanosensitive channel</fullName>
    </recommendedName>
</protein>
<dbReference type="InterPro" id="IPR010920">
    <property type="entry name" value="LSM_dom_sf"/>
</dbReference>
<evidence type="ECO:0000256" key="8">
    <source>
        <dbReference type="SAM" id="SignalP"/>
    </source>
</evidence>
<dbReference type="InterPro" id="IPR011066">
    <property type="entry name" value="MscS_channel_C_sf"/>
</dbReference>
<dbReference type="Gene3D" id="3.30.1340.30">
    <property type="match status" value="1"/>
</dbReference>
<evidence type="ECO:0000256" key="3">
    <source>
        <dbReference type="ARBA" id="ARBA00022692"/>
    </source>
</evidence>
<evidence type="ECO:0000256" key="4">
    <source>
        <dbReference type="ARBA" id="ARBA00022989"/>
    </source>
</evidence>
<feature type="transmembrane region" description="Helical" evidence="6">
    <location>
        <begin position="122"/>
        <end position="145"/>
    </location>
</feature>
<dbReference type="SUPFAM" id="SSF82689">
    <property type="entry name" value="Mechanosensitive channel protein MscS (YggB), C-terminal domain"/>
    <property type="match status" value="1"/>
</dbReference>
<accession>A0A1I4HM87</accession>
<keyword evidence="11" id="KW-1185">Reference proteome</keyword>
<dbReference type="Pfam" id="PF00924">
    <property type="entry name" value="MS_channel_2nd"/>
    <property type="match status" value="1"/>
</dbReference>
<gene>
    <name evidence="10" type="ORF">SAMN04488004_11837</name>
</gene>
<comment type="subunit">
    <text evidence="6">Homoheptamer.</text>
</comment>
<dbReference type="Gene3D" id="3.30.70.100">
    <property type="match status" value="1"/>
</dbReference>
<comment type="function">
    <text evidence="6">Mechanosensitive channel that participates in the regulation of osmotic pressure changes within the cell, opening in response to stretch forces in the membrane lipid bilayer, without the need for other proteins. Contributes to normal resistance to hypoosmotic shock. Forms an ion channel of 1.0 nanosiemens conductance with a slight preference for anions.</text>
</comment>
<dbReference type="STRING" id="195913.SAMN04488004_11837"/>
<dbReference type="InterPro" id="IPR007055">
    <property type="entry name" value="BON_dom"/>
</dbReference>
<feature type="region of interest" description="Disordered" evidence="7">
    <location>
        <begin position="409"/>
        <end position="428"/>
    </location>
</feature>
<dbReference type="InterPro" id="IPR045275">
    <property type="entry name" value="MscS_archaea/bacteria_type"/>
</dbReference>
<feature type="domain" description="BON" evidence="9">
    <location>
        <begin position="34"/>
        <end position="100"/>
    </location>
</feature>
<comment type="similarity">
    <text evidence="6">Belongs to the MscS (TC 1.A.23) family.</text>
</comment>
<comment type="caution">
    <text evidence="6">Lacks conserved residue(s) required for the propagation of feature annotation.</text>
</comment>
<evidence type="ECO:0000256" key="2">
    <source>
        <dbReference type="ARBA" id="ARBA00022475"/>
    </source>
</evidence>
<evidence type="ECO:0000259" key="9">
    <source>
        <dbReference type="PROSITE" id="PS50914"/>
    </source>
</evidence>
<evidence type="ECO:0000256" key="1">
    <source>
        <dbReference type="ARBA" id="ARBA00004651"/>
    </source>
</evidence>
<keyword evidence="5 6" id="KW-0472">Membrane</keyword>
<dbReference type="Gene3D" id="1.10.287.1260">
    <property type="match status" value="1"/>
</dbReference>
<dbReference type="Gene3D" id="2.30.30.60">
    <property type="match status" value="1"/>
</dbReference>
<keyword evidence="6" id="KW-0406">Ion transport</keyword>
<keyword evidence="6" id="KW-0407">Ion channel</keyword>
<dbReference type="Pfam" id="PF04972">
    <property type="entry name" value="BON"/>
    <property type="match status" value="1"/>
</dbReference>
<name>A0A1I4HM87_9RHOB</name>
<sequence>MRYLLLIAVLSCLAAPVAAQDPTTTIDTVATTQQDGAIAARLQDILGVLGGYDAVSVAVQEGVVTFDGTVTNASDAARLDDLANRVAGVVATRNNVAETSDVGARLNPVLDRFQTRIAQTIAFLPLLAVATVVFALIVWGGFWIARRPQPWNRLAPNPFIAEIFRQIVRLGFVVLALVIALDILSATALLGTILGAAGIVGLALGFAVKDTVENFIASIMLSIRQPFQPNDLIEINGDQGKVIRLTSRATILLSNDGNHIHIPNATVFSNRLINYTRNAERRFQFRIDVSRDSDLSAARALIEATIQDLPFVLNAPAAQVWITALEAGGIAMQATGWIDQRSASLTLAQGEAIRKVKRALEAAGITIPDNTQAIAITKSAPHCGHPAPENDTETVVDSSHETALEAMIATERHSDDSPDLLRDGGQSE</sequence>
<comment type="subcellular location">
    <subcellularLocation>
        <location evidence="6">Cell inner membrane</location>
        <topology evidence="6">Multi-pass membrane protein</topology>
    </subcellularLocation>
    <subcellularLocation>
        <location evidence="1">Cell membrane</location>
        <topology evidence="1">Multi-pass membrane protein</topology>
    </subcellularLocation>
</comment>
<evidence type="ECO:0000313" key="11">
    <source>
        <dbReference type="Proteomes" id="UP000199550"/>
    </source>
</evidence>
<feature type="transmembrane region" description="Helical" evidence="6">
    <location>
        <begin position="190"/>
        <end position="208"/>
    </location>
</feature>
<organism evidence="10 11">
    <name type="scientific">Loktanella salsilacus</name>
    <dbReference type="NCBI Taxonomy" id="195913"/>
    <lineage>
        <taxon>Bacteria</taxon>
        <taxon>Pseudomonadati</taxon>
        <taxon>Pseudomonadota</taxon>
        <taxon>Alphaproteobacteria</taxon>
        <taxon>Rhodobacterales</taxon>
        <taxon>Roseobacteraceae</taxon>
        <taxon>Loktanella</taxon>
    </lineage>
</organism>
<reference evidence="10 11" key="1">
    <citation type="submission" date="2016-10" db="EMBL/GenBank/DDBJ databases">
        <authorList>
            <person name="de Groot N.N."/>
        </authorList>
    </citation>
    <scope>NUCLEOTIDE SEQUENCE [LARGE SCALE GENOMIC DNA]</scope>
    <source>
        <strain evidence="10 11">DSM 16199</strain>
    </source>
</reference>
<dbReference type="RefSeq" id="WP_090190730.1">
    <property type="nucleotide sequence ID" value="NZ_FOTF01000018.1"/>
</dbReference>
<dbReference type="PANTHER" id="PTHR30221">
    <property type="entry name" value="SMALL-CONDUCTANCE MECHANOSENSITIVE CHANNEL"/>
    <property type="match status" value="1"/>
</dbReference>
<feature type="compositionally biased region" description="Basic and acidic residues" evidence="7">
    <location>
        <begin position="410"/>
        <end position="422"/>
    </location>
</feature>
<evidence type="ECO:0000256" key="5">
    <source>
        <dbReference type="ARBA" id="ARBA00023136"/>
    </source>
</evidence>
<evidence type="ECO:0000256" key="7">
    <source>
        <dbReference type="SAM" id="MobiDB-lite"/>
    </source>
</evidence>
<keyword evidence="8" id="KW-0732">Signal</keyword>
<dbReference type="InterPro" id="IPR023408">
    <property type="entry name" value="MscS_beta-dom_sf"/>
</dbReference>
<dbReference type="OrthoDB" id="9793781at2"/>
<dbReference type="GO" id="GO:0005886">
    <property type="term" value="C:plasma membrane"/>
    <property type="evidence" value="ECO:0007669"/>
    <property type="project" value="UniProtKB-SubCell"/>
</dbReference>
<feature type="chain" id="PRO_5011510244" description="Small-conductance mechanosensitive channel" evidence="8">
    <location>
        <begin position="20"/>
        <end position="428"/>
    </location>
</feature>
<keyword evidence="6" id="KW-0997">Cell inner membrane</keyword>
<keyword evidence="6" id="KW-0813">Transport</keyword>
<dbReference type="InterPro" id="IPR006685">
    <property type="entry name" value="MscS_channel_2nd"/>
</dbReference>
<feature type="signal peptide" evidence="8">
    <location>
        <begin position="1"/>
        <end position="19"/>
    </location>
</feature>
<evidence type="ECO:0000313" key="10">
    <source>
        <dbReference type="EMBL" id="SFL42631.1"/>
    </source>
</evidence>
<dbReference type="GO" id="GO:0008381">
    <property type="term" value="F:mechanosensitive monoatomic ion channel activity"/>
    <property type="evidence" value="ECO:0007669"/>
    <property type="project" value="InterPro"/>
</dbReference>
<evidence type="ECO:0000256" key="6">
    <source>
        <dbReference type="RuleBase" id="RU369025"/>
    </source>
</evidence>
<proteinExistence type="inferred from homology"/>
<keyword evidence="3 6" id="KW-0812">Transmembrane</keyword>
<dbReference type="AlphaFoldDB" id="A0A1I4HM87"/>
<dbReference type="EMBL" id="FOTF01000018">
    <property type="protein sequence ID" value="SFL42631.1"/>
    <property type="molecule type" value="Genomic_DNA"/>
</dbReference>
<keyword evidence="4 6" id="KW-1133">Transmembrane helix</keyword>
<dbReference type="SUPFAM" id="SSF50182">
    <property type="entry name" value="Sm-like ribonucleoproteins"/>
    <property type="match status" value="1"/>
</dbReference>
<dbReference type="Proteomes" id="UP000199550">
    <property type="component" value="Unassembled WGS sequence"/>
</dbReference>
<keyword evidence="2" id="KW-1003">Cell membrane</keyword>